<keyword evidence="2" id="KW-0472">Membrane</keyword>
<feature type="transmembrane region" description="Helical" evidence="2">
    <location>
        <begin position="49"/>
        <end position="78"/>
    </location>
</feature>
<comment type="caution">
    <text evidence="5">The sequence shown here is derived from an EMBL/GenBank/DDBJ whole genome shotgun (WGS) entry which is preliminary data.</text>
</comment>
<dbReference type="Pfam" id="PF03134">
    <property type="entry name" value="TB2_DP1_HVA22"/>
    <property type="match status" value="1"/>
</dbReference>
<dbReference type="GO" id="GO:0008270">
    <property type="term" value="F:zinc ion binding"/>
    <property type="evidence" value="ECO:0007669"/>
    <property type="project" value="InterPro"/>
</dbReference>
<dbReference type="Proteomes" id="UP000323000">
    <property type="component" value="Chromosome 9"/>
</dbReference>
<gene>
    <name evidence="5" type="ORF">EZV62_019308</name>
</gene>
<dbReference type="PANTHER" id="PTHR12300:SF43">
    <property type="entry name" value="HVA22-LIKE PROTEIN"/>
    <property type="match status" value="1"/>
</dbReference>
<keyword evidence="2" id="KW-1133">Transmembrane helix</keyword>
<evidence type="ECO:0000256" key="2">
    <source>
        <dbReference type="SAM" id="Phobius"/>
    </source>
</evidence>
<dbReference type="SMART" id="SM00355">
    <property type="entry name" value="ZnF_C2H2"/>
    <property type="match status" value="2"/>
</dbReference>
<feature type="transmembrane region" description="Helical" evidence="2">
    <location>
        <begin position="6"/>
        <end position="28"/>
    </location>
</feature>
<feature type="domain" description="U1-type" evidence="4">
    <location>
        <begin position="233"/>
        <end position="267"/>
    </location>
</feature>
<dbReference type="Gene3D" id="3.30.160.60">
    <property type="entry name" value="Classic Zinc Finger"/>
    <property type="match status" value="2"/>
</dbReference>
<organism evidence="5 6">
    <name type="scientific">Acer yangbiense</name>
    <dbReference type="NCBI Taxonomy" id="1000413"/>
    <lineage>
        <taxon>Eukaryota</taxon>
        <taxon>Viridiplantae</taxon>
        <taxon>Streptophyta</taxon>
        <taxon>Embryophyta</taxon>
        <taxon>Tracheophyta</taxon>
        <taxon>Spermatophyta</taxon>
        <taxon>Magnoliopsida</taxon>
        <taxon>eudicotyledons</taxon>
        <taxon>Gunneridae</taxon>
        <taxon>Pentapetalae</taxon>
        <taxon>rosids</taxon>
        <taxon>malvids</taxon>
        <taxon>Sapindales</taxon>
        <taxon>Sapindaceae</taxon>
        <taxon>Hippocastanoideae</taxon>
        <taxon>Acereae</taxon>
        <taxon>Acer</taxon>
    </lineage>
</organism>
<evidence type="ECO:0000256" key="1">
    <source>
        <dbReference type="SAM" id="MobiDB-lite"/>
    </source>
</evidence>
<dbReference type="OrthoDB" id="434647at2759"/>
<keyword evidence="2" id="KW-0812">Transmembrane</keyword>
<keyword evidence="6" id="KW-1185">Reference proteome</keyword>
<feature type="region of interest" description="Disordered" evidence="1">
    <location>
        <begin position="585"/>
        <end position="612"/>
    </location>
</feature>
<evidence type="ECO:0000313" key="6">
    <source>
        <dbReference type="Proteomes" id="UP000323000"/>
    </source>
</evidence>
<feature type="domain" description="C2H2-type" evidence="3">
    <location>
        <begin position="559"/>
        <end position="583"/>
    </location>
</feature>
<dbReference type="SMART" id="SM00451">
    <property type="entry name" value="ZnF_U1"/>
    <property type="match status" value="2"/>
</dbReference>
<dbReference type="PANTHER" id="PTHR12300">
    <property type="entry name" value="HVA22-LIKE PROTEINS"/>
    <property type="match status" value="1"/>
</dbReference>
<dbReference type="InterPro" id="IPR013087">
    <property type="entry name" value="Znf_C2H2_type"/>
</dbReference>
<feature type="domain" description="U1-type" evidence="4">
    <location>
        <begin position="556"/>
        <end position="590"/>
    </location>
</feature>
<proteinExistence type="predicted"/>
<dbReference type="AlphaFoldDB" id="A0A5C7HC37"/>
<dbReference type="GO" id="GO:0003676">
    <property type="term" value="F:nucleic acid binding"/>
    <property type="evidence" value="ECO:0007669"/>
    <property type="project" value="InterPro"/>
</dbReference>
<dbReference type="EMBL" id="VAHF01000009">
    <property type="protein sequence ID" value="TXG54052.1"/>
    <property type="molecule type" value="Genomic_DNA"/>
</dbReference>
<evidence type="ECO:0000313" key="5">
    <source>
        <dbReference type="EMBL" id="TXG54052.1"/>
    </source>
</evidence>
<evidence type="ECO:0000259" key="3">
    <source>
        <dbReference type="SMART" id="SM00355"/>
    </source>
</evidence>
<reference evidence="6" key="1">
    <citation type="journal article" date="2019" name="Gigascience">
        <title>De novo genome assembly of the endangered Acer yangbiense, a plant species with extremely small populations endemic to Yunnan Province, China.</title>
        <authorList>
            <person name="Yang J."/>
            <person name="Wariss H.M."/>
            <person name="Tao L."/>
            <person name="Zhang R."/>
            <person name="Yun Q."/>
            <person name="Hollingsworth P."/>
            <person name="Dao Z."/>
            <person name="Luo G."/>
            <person name="Guo H."/>
            <person name="Ma Y."/>
            <person name="Sun W."/>
        </authorList>
    </citation>
    <scope>NUCLEOTIDE SEQUENCE [LARGE SCALE GENOMIC DNA]</scope>
    <source>
        <strain evidence="6">cv. Malutang</strain>
    </source>
</reference>
<dbReference type="InterPro" id="IPR036236">
    <property type="entry name" value="Znf_C2H2_sf"/>
</dbReference>
<dbReference type="InterPro" id="IPR003604">
    <property type="entry name" value="Matrin/U1-like-C_Znf_C2H2"/>
</dbReference>
<dbReference type="InterPro" id="IPR004345">
    <property type="entry name" value="TB2_DP1_HVA22"/>
</dbReference>
<feature type="domain" description="C2H2-type" evidence="3">
    <location>
        <begin position="236"/>
        <end position="260"/>
    </location>
</feature>
<evidence type="ECO:0000259" key="4">
    <source>
        <dbReference type="SMART" id="SM00451"/>
    </source>
</evidence>
<dbReference type="Pfam" id="PF12874">
    <property type="entry name" value="zf-met"/>
    <property type="match status" value="2"/>
</dbReference>
<name>A0A5C7HC37_9ROSI</name>
<evidence type="ECO:0008006" key="7">
    <source>
        <dbReference type="Google" id="ProtNLM"/>
    </source>
</evidence>
<accession>A0A5C7HC37</accession>
<dbReference type="SUPFAM" id="SSF57667">
    <property type="entry name" value="beta-beta-alpha zinc fingers"/>
    <property type="match status" value="2"/>
</dbReference>
<protein>
    <recommendedName>
        <fullName evidence="7">HVA22-like protein</fullName>
    </recommendedName>
</protein>
<sequence>MGFVDLVMFAVKYFDILAWSLLALVYPLRASIRAIEEDDSTSSDFKKLVAYWVLFSLIFLFEQAFHNLLLCLPFWLYLKLVITCWLVIPNFDGALYAYKHLVCPCLSIDIKALVNKVNLRMDSFSKSSDFENEVKRYVKENGLEALEKLVAIKLSHSEPNVVQKDEKTVRVAEQTNEEVSASEQVKFVPHFLQENSLTGPDINQTENKKPDADLTVSEKAEAVGESFEPEQVQKEWTCAICLLTVENETILNSHLQSNRHKAACEEIKIKTQQSKNKASTAPDIKFECREPNVVQKEVKTVRVAEKIKEVSASEQVKFVPRHLLQKVSLTGNDINQTEKFVPSHLIQKVSLTGHDISQTEKFVPPHLRKVSVTGPDISQTEKFVPPHMLQKVSPTGNDMEKFVPEMPQKVSPTKHDISQAEKFVPPKLPQKVSLTGHDISQTRKYVPRHLRKVSATGPDISQTEKCVPPHLLQKVSLTGNDMEKFVPKLPQKVSPTKHDISETEKYVPHFFLQKVSLMGQYISHTENKKPDTDPMSSEKVEAVGACFEIPVPKQVQKEWTCAICKLTTQCETTLNSHLQGKRHKAACEAHNKDPTIQKPAPEVKEQPVQKRS</sequence>